<evidence type="ECO:0000256" key="4">
    <source>
        <dbReference type="ARBA" id="ARBA00022723"/>
    </source>
</evidence>
<protein>
    <submittedName>
        <fullName evidence="7">Radical SAM protein</fullName>
    </submittedName>
</protein>
<dbReference type="EMBL" id="CP061172">
    <property type="protein sequence ID" value="QNR65158.1"/>
    <property type="molecule type" value="Genomic_DNA"/>
</dbReference>
<accession>A0A7H0Y250</accession>
<keyword evidence="5" id="KW-0408">Iron</keyword>
<keyword evidence="3" id="KW-0949">S-adenosyl-L-methionine</keyword>
<evidence type="ECO:0000256" key="2">
    <source>
        <dbReference type="ARBA" id="ARBA00022485"/>
    </source>
</evidence>
<evidence type="ECO:0000313" key="8">
    <source>
        <dbReference type="Proteomes" id="UP000516384"/>
    </source>
</evidence>
<keyword evidence="6" id="KW-0411">Iron-sulfur</keyword>
<proteinExistence type="predicted"/>
<dbReference type="CDD" id="cd01335">
    <property type="entry name" value="Radical_SAM"/>
    <property type="match status" value="1"/>
</dbReference>
<keyword evidence="2" id="KW-0004">4Fe-4S</keyword>
<reference evidence="7 8" key="1">
    <citation type="submission" date="2020-09" db="EMBL/GenBank/DDBJ databases">
        <title>Characterization of Paenibacillus peoriae strain ZF390 with broad-spectrum antimicrobial activity as a potential biocontrol agent.</title>
        <authorList>
            <person name="Li L."/>
            <person name="Zhao Y."/>
            <person name="Li B."/>
            <person name="Xie X."/>
        </authorList>
    </citation>
    <scope>NUCLEOTIDE SEQUENCE [LARGE SCALE GENOMIC DNA]</scope>
    <source>
        <strain evidence="7 8">ZF390</strain>
    </source>
</reference>
<dbReference type="InterPro" id="IPR034457">
    <property type="entry name" value="Organic_radical-activating"/>
</dbReference>
<dbReference type="InterPro" id="IPR013785">
    <property type="entry name" value="Aldolase_TIM"/>
</dbReference>
<dbReference type="PANTHER" id="PTHR30352:SF2">
    <property type="entry name" value="ANAEROBIC RIBONUCLEOSIDE-TRIPHOSPHATE REDUCTASE-ACTIVATING PROTEIN"/>
    <property type="match status" value="1"/>
</dbReference>
<organism evidence="7 8">
    <name type="scientific">Paenibacillus peoriae</name>
    <dbReference type="NCBI Taxonomy" id="59893"/>
    <lineage>
        <taxon>Bacteria</taxon>
        <taxon>Bacillati</taxon>
        <taxon>Bacillota</taxon>
        <taxon>Bacilli</taxon>
        <taxon>Bacillales</taxon>
        <taxon>Paenibacillaceae</taxon>
        <taxon>Paenibacillus</taxon>
    </lineage>
</organism>
<evidence type="ECO:0000256" key="6">
    <source>
        <dbReference type="ARBA" id="ARBA00023014"/>
    </source>
</evidence>
<dbReference type="GO" id="GO:0043365">
    <property type="term" value="F:[formate-C-acetyltransferase]-activating enzyme activity"/>
    <property type="evidence" value="ECO:0007669"/>
    <property type="project" value="InterPro"/>
</dbReference>
<gene>
    <name evidence="7" type="ORF">IAQ67_14670</name>
</gene>
<dbReference type="InterPro" id="IPR058240">
    <property type="entry name" value="rSAM_sf"/>
</dbReference>
<keyword evidence="4" id="KW-0479">Metal-binding</keyword>
<dbReference type="SFLD" id="SFLDG01063">
    <property type="entry name" value="activating_enzymes__group_1"/>
    <property type="match status" value="1"/>
</dbReference>
<dbReference type="Proteomes" id="UP000516384">
    <property type="component" value="Chromosome"/>
</dbReference>
<dbReference type="SFLD" id="SFLDS00029">
    <property type="entry name" value="Radical_SAM"/>
    <property type="match status" value="1"/>
</dbReference>
<evidence type="ECO:0000256" key="3">
    <source>
        <dbReference type="ARBA" id="ARBA00022691"/>
    </source>
</evidence>
<dbReference type="Pfam" id="PF13353">
    <property type="entry name" value="Fer4_12"/>
    <property type="match status" value="1"/>
</dbReference>
<sequence length="189" mass="20980">MRIHSFTPSTYVNGPGKRAMIHFQGCTLNCPGCFNTNTHSNDNGREMSLDEILSLLPSDIDGVTISGGEPFLQPLSLLQLVQALKQMDLSIVVFTGFYRKEISKINYGPHILHYIDVLIDGRFNDLQIATTGLRGSSNQTIHLLTKRHIAAEFEERNIEVTINAEGNLTMTGFPSTDLLKGMQLMGIEK</sequence>
<dbReference type="SUPFAM" id="SSF102114">
    <property type="entry name" value="Radical SAM enzymes"/>
    <property type="match status" value="1"/>
</dbReference>
<dbReference type="GO" id="GO:0004748">
    <property type="term" value="F:ribonucleoside-diphosphate reductase activity, thioredoxin disulfide as acceptor"/>
    <property type="evidence" value="ECO:0007669"/>
    <property type="project" value="TreeGrafter"/>
</dbReference>
<dbReference type="GO" id="GO:0051539">
    <property type="term" value="F:4 iron, 4 sulfur cluster binding"/>
    <property type="evidence" value="ECO:0007669"/>
    <property type="project" value="UniProtKB-KW"/>
</dbReference>
<dbReference type="InterPro" id="IPR012837">
    <property type="entry name" value="NrdG"/>
</dbReference>
<comment type="cofactor">
    <cofactor evidence="1">
        <name>[4Fe-4S] cluster</name>
        <dbReference type="ChEBI" id="CHEBI:49883"/>
    </cofactor>
</comment>
<evidence type="ECO:0000256" key="1">
    <source>
        <dbReference type="ARBA" id="ARBA00001966"/>
    </source>
</evidence>
<dbReference type="GO" id="GO:0046872">
    <property type="term" value="F:metal ion binding"/>
    <property type="evidence" value="ECO:0007669"/>
    <property type="project" value="UniProtKB-KW"/>
</dbReference>
<evidence type="ECO:0000313" key="7">
    <source>
        <dbReference type="EMBL" id="QNR65158.1"/>
    </source>
</evidence>
<dbReference type="AlphaFoldDB" id="A0A7H0Y250"/>
<name>A0A7H0Y250_9BACL</name>
<dbReference type="PANTHER" id="PTHR30352">
    <property type="entry name" value="PYRUVATE FORMATE-LYASE-ACTIVATING ENZYME"/>
    <property type="match status" value="1"/>
</dbReference>
<dbReference type="Gene3D" id="3.20.20.70">
    <property type="entry name" value="Aldolase class I"/>
    <property type="match status" value="1"/>
</dbReference>
<dbReference type="RefSeq" id="WP_190297067.1">
    <property type="nucleotide sequence ID" value="NZ_CP061172.1"/>
</dbReference>
<evidence type="ECO:0000256" key="5">
    <source>
        <dbReference type="ARBA" id="ARBA00023004"/>
    </source>
</evidence>
<dbReference type="InterPro" id="IPR007197">
    <property type="entry name" value="rSAM"/>
</dbReference>
<dbReference type="SFLD" id="SFLDF00299">
    <property type="entry name" value="anaerobic_ribonucleoside-triph"/>
    <property type="match status" value="1"/>
</dbReference>
<dbReference type="SFLD" id="SFLDG01066">
    <property type="entry name" value="organic_radical-activating_enz"/>
    <property type="match status" value="1"/>
</dbReference>